<dbReference type="EMBL" id="JBHLWO010000001">
    <property type="protein sequence ID" value="MFC0318160.1"/>
    <property type="molecule type" value="Genomic_DNA"/>
</dbReference>
<comment type="caution">
    <text evidence="2">The sequence shown here is derived from an EMBL/GenBank/DDBJ whole genome shotgun (WGS) entry which is preliminary data.</text>
</comment>
<dbReference type="InterPro" id="IPR007345">
    <property type="entry name" value="Polysacch_pyruvyl_Trfase"/>
</dbReference>
<gene>
    <name evidence="2" type="ORF">ACFFI0_07555</name>
</gene>
<dbReference type="PANTHER" id="PTHR36836">
    <property type="entry name" value="COLANIC ACID BIOSYNTHESIS PROTEIN WCAK"/>
    <property type="match status" value="1"/>
</dbReference>
<feature type="domain" description="Polysaccharide pyruvyl transferase" evidence="1">
    <location>
        <begin position="14"/>
        <end position="333"/>
    </location>
</feature>
<dbReference type="Proteomes" id="UP001589774">
    <property type="component" value="Unassembled WGS sequence"/>
</dbReference>
<reference evidence="2 3" key="1">
    <citation type="submission" date="2024-09" db="EMBL/GenBank/DDBJ databases">
        <authorList>
            <person name="Sun Q."/>
            <person name="Mori K."/>
        </authorList>
    </citation>
    <scope>NUCLEOTIDE SEQUENCE [LARGE SCALE GENOMIC DNA]</scope>
    <source>
        <strain evidence="2 3">CCM 7765</strain>
    </source>
</reference>
<dbReference type="GO" id="GO:0016740">
    <property type="term" value="F:transferase activity"/>
    <property type="evidence" value="ECO:0007669"/>
    <property type="project" value="UniProtKB-KW"/>
</dbReference>
<evidence type="ECO:0000259" key="1">
    <source>
        <dbReference type="Pfam" id="PF04230"/>
    </source>
</evidence>
<evidence type="ECO:0000313" key="2">
    <source>
        <dbReference type="EMBL" id="MFC0318160.1"/>
    </source>
</evidence>
<dbReference type="Pfam" id="PF04230">
    <property type="entry name" value="PS_pyruv_trans"/>
    <property type="match status" value="1"/>
</dbReference>
<keyword evidence="2" id="KW-0808">Transferase</keyword>
<proteinExistence type="predicted"/>
<dbReference type="RefSeq" id="WP_130856236.1">
    <property type="nucleotide sequence ID" value="NZ_JBHLWO010000001.1"/>
</dbReference>
<name>A0ABV6HJ59_9SPHI</name>
<dbReference type="PANTHER" id="PTHR36836:SF1">
    <property type="entry name" value="COLANIC ACID BIOSYNTHESIS PROTEIN WCAK"/>
    <property type="match status" value="1"/>
</dbReference>
<sequence>MNKILIIGAFDRFNYGDLLFPIIIEQQLKTYGHPLDIGYFGMIESDLSDLGGKPTQDIQAFYRACNANNERANIIVAGGEAIAVTWNSLLVALNERYRLIRRYQHHLEKFIDLNKWAKRKLKGQTVLPFVFNKTDFKSVDHVLFNSLGGSEIPEQIFTKIEGLQQKLKNVDYFSVRDTITRKNLKNKGVETKLYPDSAILMSKFYAIEHLDELVNIDVRHFVALKKGKYVFFQINRNHAKQKEEKIAALLNAIHHETGADICLCPIGKASNHNDDEALQLIFPHLDGDAQFFNDVTIWDIMYLIANAQCYIGTSLHGAITAMSYAVPYVGINVKKLNSYLGTWGVENLQNVVAIESLYDQYLKAIKVPKQDLIESKNKQFAAIEESFNLMATLLFRS</sequence>
<keyword evidence="3" id="KW-1185">Reference proteome</keyword>
<accession>A0ABV6HJ59</accession>
<protein>
    <submittedName>
        <fullName evidence="2">Polysaccharide pyruvyl transferase family protein</fullName>
    </submittedName>
</protein>
<organism evidence="2 3">
    <name type="scientific">Olivibacter oleidegradans</name>
    <dbReference type="NCBI Taxonomy" id="760123"/>
    <lineage>
        <taxon>Bacteria</taxon>
        <taxon>Pseudomonadati</taxon>
        <taxon>Bacteroidota</taxon>
        <taxon>Sphingobacteriia</taxon>
        <taxon>Sphingobacteriales</taxon>
        <taxon>Sphingobacteriaceae</taxon>
        <taxon>Olivibacter</taxon>
    </lineage>
</organism>
<evidence type="ECO:0000313" key="3">
    <source>
        <dbReference type="Proteomes" id="UP001589774"/>
    </source>
</evidence>